<dbReference type="Proteomes" id="UP000434276">
    <property type="component" value="Unassembled WGS sequence"/>
</dbReference>
<dbReference type="SMART" id="SM00256">
    <property type="entry name" value="FBOX"/>
    <property type="match status" value="1"/>
</dbReference>
<proteinExistence type="predicted"/>
<name>A0A5S9WR50_ARATH</name>
<dbReference type="InterPro" id="IPR036047">
    <property type="entry name" value="F-box-like_dom_sf"/>
</dbReference>
<dbReference type="Pfam" id="PF08268">
    <property type="entry name" value="FBA_3"/>
    <property type="match status" value="1"/>
</dbReference>
<evidence type="ECO:0000313" key="3">
    <source>
        <dbReference type="Proteomes" id="UP000434276"/>
    </source>
</evidence>
<protein>
    <recommendedName>
        <fullName evidence="1">F-box domain-containing protein</fullName>
    </recommendedName>
</protein>
<evidence type="ECO:0000313" key="2">
    <source>
        <dbReference type="EMBL" id="CAA0327669.1"/>
    </source>
</evidence>
<reference evidence="2 3" key="1">
    <citation type="submission" date="2019-12" db="EMBL/GenBank/DDBJ databases">
        <authorList>
            <person name="Jiao W.-B."/>
            <person name="Schneeberger K."/>
        </authorList>
    </citation>
    <scope>NUCLEOTIDE SEQUENCE [LARGE SCALE GENOMIC DNA]</scope>
    <source>
        <strain evidence="3">cv. C24</strain>
    </source>
</reference>
<accession>A0A5S9WR50</accession>
<dbReference type="PANTHER" id="PTHR31111">
    <property type="entry name" value="BNAA05G37150D PROTEIN-RELATED"/>
    <property type="match status" value="1"/>
</dbReference>
<dbReference type="NCBIfam" id="TIGR01640">
    <property type="entry name" value="F_box_assoc_1"/>
    <property type="match status" value="1"/>
</dbReference>
<dbReference type="SUPFAM" id="SSF81383">
    <property type="entry name" value="F-box domain"/>
    <property type="match status" value="1"/>
</dbReference>
<dbReference type="ExpressionAtlas" id="A0A5S9WR50">
    <property type="expression patterns" value="baseline and differential"/>
</dbReference>
<dbReference type="InterPro" id="IPR001810">
    <property type="entry name" value="F-box_dom"/>
</dbReference>
<dbReference type="AlphaFoldDB" id="A0A5S9WR50"/>
<dbReference type="PROSITE" id="PS50181">
    <property type="entry name" value="FBOX"/>
    <property type="match status" value="1"/>
</dbReference>
<gene>
    <name evidence="2" type="ORF">C24_LOCUS5963</name>
</gene>
<dbReference type="InterPro" id="IPR013187">
    <property type="entry name" value="F-box-assoc_dom_typ3"/>
</dbReference>
<dbReference type="PANTHER" id="PTHR31111:SF138">
    <property type="entry name" value="F-BOX ASSOCIATED DOMAIN-CONTAINING PROTEIN"/>
    <property type="match status" value="1"/>
</dbReference>
<dbReference type="OrthoDB" id="1022774at2759"/>
<sequence length="370" mass="42809">MDNSNFETLPEDLQKEILLWLSPKSLVKFTLVSKKCASIIRGEEFKALYMRRSMTRPRVLIVANESTGEKSLVFHTLYQEEEPLLSSCHQQPMRITNNAPRFIASQPILGLICLRNGSEVVIHNPGTKNIQTLPKIKAPSLSFKKTFFGYDGVTEVFKVLCITGPRGFKPSRKCHVYTMGPGKNSWRRFKCRKRHYPSTEVLCKEGNLYYGAQSISRKSLLMRFNVRSEEFSVIKLPNQQVNFCRGWNLVNYNGKIAVAKNVDVDTGDLQMWVLDDMGEWLSEIITIPRWKETTNNCTYHFKGTIGTGELVFIARYFVDESPIVLYYNKNTKNLRRFTLEELFKDLPPLNHSSYHNIQIFLNHIDSTWLM</sequence>
<feature type="domain" description="F-box" evidence="1">
    <location>
        <begin position="3"/>
        <end position="52"/>
    </location>
</feature>
<dbReference type="Pfam" id="PF00646">
    <property type="entry name" value="F-box"/>
    <property type="match status" value="1"/>
</dbReference>
<dbReference type="InterPro" id="IPR017451">
    <property type="entry name" value="F-box-assoc_interact_dom"/>
</dbReference>
<organism evidence="2 3">
    <name type="scientific">Arabidopsis thaliana</name>
    <name type="common">Mouse-ear cress</name>
    <dbReference type="NCBI Taxonomy" id="3702"/>
    <lineage>
        <taxon>Eukaryota</taxon>
        <taxon>Viridiplantae</taxon>
        <taxon>Streptophyta</taxon>
        <taxon>Embryophyta</taxon>
        <taxon>Tracheophyta</taxon>
        <taxon>Spermatophyta</taxon>
        <taxon>Magnoliopsida</taxon>
        <taxon>eudicotyledons</taxon>
        <taxon>Gunneridae</taxon>
        <taxon>Pentapetalae</taxon>
        <taxon>rosids</taxon>
        <taxon>malvids</taxon>
        <taxon>Brassicales</taxon>
        <taxon>Brassicaceae</taxon>
        <taxon>Camelineae</taxon>
        <taxon>Arabidopsis</taxon>
    </lineage>
</organism>
<dbReference type="EMBL" id="CACSHJ010000087">
    <property type="protein sequence ID" value="CAA0327669.1"/>
    <property type="molecule type" value="Genomic_DNA"/>
</dbReference>
<evidence type="ECO:0000259" key="1">
    <source>
        <dbReference type="PROSITE" id="PS50181"/>
    </source>
</evidence>